<dbReference type="OrthoDB" id="378359at2157"/>
<dbReference type="RefSeq" id="WP_062389019.1">
    <property type="nucleotide sequence ID" value="NZ_CP014750.1"/>
</dbReference>
<dbReference type="GeneID" id="27140002"/>
<evidence type="ECO:0000313" key="1">
    <source>
        <dbReference type="EMBL" id="AMQ18679.1"/>
    </source>
</evidence>
<accession>A0A142CV77</accession>
<organism evidence="1 2">
    <name type="scientific">Thermococcus peptonophilus</name>
    <dbReference type="NCBI Taxonomy" id="53952"/>
    <lineage>
        <taxon>Archaea</taxon>
        <taxon>Methanobacteriati</taxon>
        <taxon>Methanobacteriota</taxon>
        <taxon>Thermococci</taxon>
        <taxon>Thermococcales</taxon>
        <taxon>Thermococcaceae</taxon>
        <taxon>Thermococcus</taxon>
    </lineage>
</organism>
<name>A0A142CV77_9EURY</name>
<keyword evidence="2" id="KW-1185">Reference proteome</keyword>
<sequence length="129" mass="15001">MSVEGMVSTTWAEASPLDFVGVLKKMAEVMIEYFKEFNLPQEYWMGVYSRLHARAGERFFDARRVFEEVMEEFIEAGKVERFVGEEVLESLKFFESYLFELEADYTVVLSHLGLEVLSTLSLERSENSD</sequence>
<reference evidence="2" key="1">
    <citation type="submission" date="2016-03" db="EMBL/GenBank/DDBJ databases">
        <authorList>
            <person name="Oger P.M."/>
        </authorList>
    </citation>
    <scope>NUCLEOTIDE SEQUENCE [LARGE SCALE GENOMIC DNA]</scope>
    <source>
        <strain evidence="2">OG-1</strain>
    </source>
</reference>
<proteinExistence type="predicted"/>
<dbReference type="Proteomes" id="UP000073604">
    <property type="component" value="Chromosome"/>
</dbReference>
<dbReference type="AlphaFoldDB" id="A0A142CV77"/>
<dbReference type="STRING" id="53952.A0127_05605"/>
<dbReference type="KEGG" id="tpep:A0127_05605"/>
<dbReference type="EMBL" id="CP014750">
    <property type="protein sequence ID" value="AMQ18679.1"/>
    <property type="molecule type" value="Genomic_DNA"/>
</dbReference>
<evidence type="ECO:0000313" key="2">
    <source>
        <dbReference type="Proteomes" id="UP000073604"/>
    </source>
</evidence>
<protein>
    <submittedName>
        <fullName evidence="1">Uncharacterized protein</fullName>
    </submittedName>
</protein>
<gene>
    <name evidence="1" type="ORF">A0127_05605</name>
</gene>